<accession>A0AAE3QPR4</accession>
<sequence>MEELIINLDLPPQSRWNFLLNYQSEVDVLIGYYLKDLGDVSFFQDAIDYYKATFVKKEYLQEIQSITAFSQFSENEILLTNLYYDALKFVFGCTAFAVTTGRGNLHARNLDWWTENDALKKHTKIFHFTRNGETLYSAVSWIGFAGVLSGFKPGKFSITLNAVSSTESPNLAPPITLLIRDALENANSFEEAKDMLSKTEIASDCLLMLVGTQADEMVVIERTPRKYALCYPQNGHLIVTNNYREFTNELKTGDVLQQSSCGRFDRTNELLSMKTPNTTAVCLEILSDTHVKMGITVQQMVFDLENSSITIQ</sequence>
<dbReference type="InterPro" id="IPR005079">
    <property type="entry name" value="Peptidase_C45_hydrolase"/>
</dbReference>
<dbReference type="Pfam" id="PF03417">
    <property type="entry name" value="AAT"/>
    <property type="match status" value="1"/>
</dbReference>
<dbReference type="PANTHER" id="PTHR28583">
    <property type="entry name" value="ACID AMIDASE"/>
    <property type="match status" value="1"/>
</dbReference>
<dbReference type="Proteomes" id="UP001241110">
    <property type="component" value="Unassembled WGS sequence"/>
</dbReference>
<protein>
    <submittedName>
        <fullName evidence="2">C45 family autoproteolytic acyltransferase/hydrolase</fullName>
    </submittedName>
</protein>
<proteinExistence type="predicted"/>
<dbReference type="GO" id="GO:0016810">
    <property type="term" value="F:hydrolase activity, acting on carbon-nitrogen (but not peptide) bonds"/>
    <property type="evidence" value="ECO:0007669"/>
    <property type="project" value="TreeGrafter"/>
</dbReference>
<keyword evidence="2" id="KW-0012">Acyltransferase</keyword>
<gene>
    <name evidence="2" type="ORF">QNI16_12350</name>
</gene>
<dbReference type="RefSeq" id="WP_313978834.1">
    <property type="nucleotide sequence ID" value="NZ_JASJOS010000005.1"/>
</dbReference>
<evidence type="ECO:0000259" key="1">
    <source>
        <dbReference type="Pfam" id="PF03417"/>
    </source>
</evidence>
<dbReference type="AlphaFoldDB" id="A0AAE3QPR4"/>
<evidence type="ECO:0000313" key="2">
    <source>
        <dbReference type="EMBL" id="MDJ1481280.1"/>
    </source>
</evidence>
<organism evidence="2 3">
    <name type="scientific">Xanthocytophaga flava</name>
    <dbReference type="NCBI Taxonomy" id="3048013"/>
    <lineage>
        <taxon>Bacteria</taxon>
        <taxon>Pseudomonadati</taxon>
        <taxon>Bacteroidota</taxon>
        <taxon>Cytophagia</taxon>
        <taxon>Cytophagales</taxon>
        <taxon>Rhodocytophagaceae</taxon>
        <taxon>Xanthocytophaga</taxon>
    </lineage>
</organism>
<name>A0AAE3QPR4_9BACT</name>
<dbReference type="GO" id="GO:0016746">
    <property type="term" value="F:acyltransferase activity"/>
    <property type="evidence" value="ECO:0007669"/>
    <property type="project" value="UniProtKB-KW"/>
</dbReference>
<keyword evidence="2" id="KW-0808">Transferase</keyword>
<comment type="caution">
    <text evidence="2">The sequence shown here is derived from an EMBL/GenBank/DDBJ whole genome shotgun (WGS) entry which is preliminary data.</text>
</comment>
<dbReference type="Gene3D" id="3.60.60.10">
    <property type="entry name" value="Penicillin V Acylase, Chain A"/>
    <property type="match status" value="1"/>
</dbReference>
<dbReference type="EMBL" id="JASJOS010000005">
    <property type="protein sequence ID" value="MDJ1481280.1"/>
    <property type="molecule type" value="Genomic_DNA"/>
</dbReference>
<dbReference type="PANTHER" id="PTHR28583:SF4">
    <property type="entry name" value="N-ACYLETHANOLAMINE-HYDROLYZING ACID AMIDASE"/>
    <property type="match status" value="1"/>
</dbReference>
<evidence type="ECO:0000313" key="3">
    <source>
        <dbReference type="Proteomes" id="UP001241110"/>
    </source>
</evidence>
<dbReference type="InterPro" id="IPR047794">
    <property type="entry name" value="C45_proenzyme-like"/>
</dbReference>
<feature type="domain" description="Peptidase C45 hydrolase" evidence="1">
    <location>
        <begin position="158"/>
        <end position="290"/>
    </location>
</feature>
<dbReference type="NCBIfam" id="NF040521">
    <property type="entry name" value="C45_proenzyme"/>
    <property type="match status" value="1"/>
</dbReference>
<reference evidence="2" key="1">
    <citation type="submission" date="2023-05" db="EMBL/GenBank/DDBJ databases">
        <authorList>
            <person name="Zhang X."/>
        </authorList>
    </citation>
    <scope>NUCLEOTIDE SEQUENCE</scope>
    <source>
        <strain evidence="2">YF14B1</strain>
    </source>
</reference>